<comment type="similarity">
    <text evidence="2">Belongs to the glycosyltransferase 47 family.</text>
</comment>
<evidence type="ECO:0000256" key="4">
    <source>
        <dbReference type="ARBA" id="ARBA00022968"/>
    </source>
</evidence>
<keyword evidence="5" id="KW-0333">Golgi apparatus</keyword>
<dbReference type="Proteomes" id="UP001408789">
    <property type="component" value="Unassembled WGS sequence"/>
</dbReference>
<dbReference type="AlphaFoldDB" id="A0AAP0H7K0"/>
<name>A0AAP0H7K0_9ASTR</name>
<sequence>MARSFILLYSLSRRRVSDSLRSLFFIPTALALTTSLFILFYISSTSNLFTPHPHRQSRRHFLQNPNGVSSKFDNLQTPVESQPQSSLDFDSLTPNLGVLEDRAGGAKTIPGSNGNSAVNEIIFHDPDIFTQDYIKMNKSFKIFMYPHNKNDPFANILLPVEFEPEGNYASESFFKKTLNNSHFLTQDPSKADLFYLPFSIARLRHDPRVGIYGIQDFIKDYIFNVSHYYPYWNRTGGADHFYVSCHSIGRVAINKAEEIKLNAIQVVCSSSYFQSSYVPHKDASLPQIWPRGEDDPPNIISTHRKKLAFFAGTINSPVRQKLVETWQNDTSISVHAGHLNTSYESALQDSKFCLHVKGFEVNTARIGDAFYHGCVPVIIANHYDLPFADILNWKSFSIVIATLDIPLLQRILRSLSTDEYANLHKNVLEVRRHFRWHVTPVDYDAFYMVMYELWLRRSSIRVPLS</sequence>
<keyword evidence="9" id="KW-1185">Reference proteome</keyword>
<dbReference type="InterPro" id="IPR004263">
    <property type="entry name" value="Exostosin"/>
</dbReference>
<reference evidence="8 9" key="1">
    <citation type="submission" date="2024-04" db="EMBL/GenBank/DDBJ databases">
        <title>The reference genome of an endangered Asteraceae, Deinandra increscens subsp. villosa, native to the Central Coast of California.</title>
        <authorList>
            <person name="Guilliams M."/>
            <person name="Hasenstab-Lehman K."/>
            <person name="Meyer R."/>
            <person name="Mcevoy S."/>
        </authorList>
    </citation>
    <scope>NUCLEOTIDE SEQUENCE [LARGE SCALE GENOMIC DNA]</scope>
    <source>
        <tissue evidence="8">Leaf</tissue>
    </source>
</reference>
<evidence type="ECO:0000256" key="3">
    <source>
        <dbReference type="ARBA" id="ARBA00022676"/>
    </source>
</evidence>
<gene>
    <name evidence="8" type="ORF">SSX86_009170</name>
</gene>
<evidence type="ECO:0000313" key="8">
    <source>
        <dbReference type="EMBL" id="KAK9072735.1"/>
    </source>
</evidence>
<evidence type="ECO:0000259" key="7">
    <source>
        <dbReference type="Pfam" id="PF03016"/>
    </source>
</evidence>
<evidence type="ECO:0000256" key="1">
    <source>
        <dbReference type="ARBA" id="ARBA00004323"/>
    </source>
</evidence>
<protein>
    <recommendedName>
        <fullName evidence="7">Exostosin GT47 domain-containing protein</fullName>
    </recommendedName>
</protein>
<dbReference type="InterPro" id="IPR040911">
    <property type="entry name" value="Exostosin_GT47"/>
</dbReference>
<evidence type="ECO:0000256" key="5">
    <source>
        <dbReference type="ARBA" id="ARBA00023034"/>
    </source>
</evidence>
<dbReference type="PANTHER" id="PTHR11062">
    <property type="entry name" value="EXOSTOSIN HEPARAN SULFATE GLYCOSYLTRANSFERASE -RELATED"/>
    <property type="match status" value="1"/>
</dbReference>
<feature type="transmembrane region" description="Helical" evidence="6">
    <location>
        <begin position="20"/>
        <end position="42"/>
    </location>
</feature>
<evidence type="ECO:0000256" key="2">
    <source>
        <dbReference type="ARBA" id="ARBA00010271"/>
    </source>
</evidence>
<evidence type="ECO:0000256" key="6">
    <source>
        <dbReference type="SAM" id="Phobius"/>
    </source>
</evidence>
<organism evidence="8 9">
    <name type="scientific">Deinandra increscens subsp. villosa</name>
    <dbReference type="NCBI Taxonomy" id="3103831"/>
    <lineage>
        <taxon>Eukaryota</taxon>
        <taxon>Viridiplantae</taxon>
        <taxon>Streptophyta</taxon>
        <taxon>Embryophyta</taxon>
        <taxon>Tracheophyta</taxon>
        <taxon>Spermatophyta</taxon>
        <taxon>Magnoliopsida</taxon>
        <taxon>eudicotyledons</taxon>
        <taxon>Gunneridae</taxon>
        <taxon>Pentapetalae</taxon>
        <taxon>asterids</taxon>
        <taxon>campanulids</taxon>
        <taxon>Asterales</taxon>
        <taxon>Asteraceae</taxon>
        <taxon>Asteroideae</taxon>
        <taxon>Heliantheae alliance</taxon>
        <taxon>Madieae</taxon>
        <taxon>Madiinae</taxon>
        <taxon>Deinandra</taxon>
    </lineage>
</organism>
<keyword evidence="3" id="KW-0328">Glycosyltransferase</keyword>
<dbReference type="PANTHER" id="PTHR11062:SF396">
    <property type="entry name" value="EXOSTOSIN GT47 DOMAIN-CONTAINING PROTEIN"/>
    <property type="match status" value="1"/>
</dbReference>
<proteinExistence type="inferred from homology"/>
<keyword evidence="6" id="KW-0472">Membrane</keyword>
<keyword evidence="6" id="KW-0812">Transmembrane</keyword>
<dbReference type="GO" id="GO:0016757">
    <property type="term" value="F:glycosyltransferase activity"/>
    <property type="evidence" value="ECO:0007669"/>
    <property type="project" value="UniProtKB-KW"/>
</dbReference>
<dbReference type="GO" id="GO:0000139">
    <property type="term" value="C:Golgi membrane"/>
    <property type="evidence" value="ECO:0007669"/>
    <property type="project" value="UniProtKB-SubCell"/>
</dbReference>
<comment type="caution">
    <text evidence="8">The sequence shown here is derived from an EMBL/GenBank/DDBJ whole genome shotgun (WGS) entry which is preliminary data.</text>
</comment>
<evidence type="ECO:0000313" key="9">
    <source>
        <dbReference type="Proteomes" id="UP001408789"/>
    </source>
</evidence>
<feature type="domain" description="Exostosin GT47" evidence="7">
    <location>
        <begin position="136"/>
        <end position="415"/>
    </location>
</feature>
<accession>A0AAP0H7K0</accession>
<keyword evidence="3" id="KW-0808">Transferase</keyword>
<comment type="subcellular location">
    <subcellularLocation>
        <location evidence="1">Golgi apparatus membrane</location>
        <topology evidence="1">Single-pass type II membrane protein</topology>
    </subcellularLocation>
</comment>
<keyword evidence="4" id="KW-0735">Signal-anchor</keyword>
<keyword evidence="6" id="KW-1133">Transmembrane helix</keyword>
<dbReference type="Pfam" id="PF03016">
    <property type="entry name" value="Exostosin_GT47"/>
    <property type="match status" value="1"/>
</dbReference>
<dbReference type="EMBL" id="JBCNJP010000010">
    <property type="protein sequence ID" value="KAK9072735.1"/>
    <property type="molecule type" value="Genomic_DNA"/>
</dbReference>